<comment type="caution">
    <text evidence="2">The sequence shown here is derived from an EMBL/GenBank/DDBJ whole genome shotgun (WGS) entry which is preliminary data.</text>
</comment>
<sequence>MYSDRSIVTPILIPSSPTLNSIEDSDSEKVFLLEHYSKRERQSCLFYAPKTVFISISILVFLTSIAIFSVVILYTLNLL</sequence>
<keyword evidence="1" id="KW-0472">Membrane</keyword>
<keyword evidence="1" id="KW-0812">Transmembrane</keyword>
<protein>
    <submittedName>
        <fullName evidence="2">Uncharacterized protein</fullName>
    </submittedName>
</protein>
<dbReference type="Proteomes" id="UP001628156">
    <property type="component" value="Unassembled WGS sequence"/>
</dbReference>
<accession>A0ABQ0DCJ4</accession>
<feature type="transmembrane region" description="Helical" evidence="1">
    <location>
        <begin position="51"/>
        <end position="76"/>
    </location>
</feature>
<organism evidence="2 3">
    <name type="scientific">Entamoeba nuttalli</name>
    <dbReference type="NCBI Taxonomy" id="412467"/>
    <lineage>
        <taxon>Eukaryota</taxon>
        <taxon>Amoebozoa</taxon>
        <taxon>Evosea</taxon>
        <taxon>Archamoebae</taxon>
        <taxon>Mastigamoebida</taxon>
        <taxon>Entamoebidae</taxon>
        <taxon>Entamoeba</taxon>
    </lineage>
</organism>
<name>A0ABQ0DCJ4_9EUKA</name>
<proteinExistence type="predicted"/>
<gene>
    <name evidence="2" type="ORF">ENUP19_0055G0015</name>
</gene>
<evidence type="ECO:0000313" key="3">
    <source>
        <dbReference type="Proteomes" id="UP001628156"/>
    </source>
</evidence>
<keyword evidence="1" id="KW-1133">Transmembrane helix</keyword>
<evidence type="ECO:0000256" key="1">
    <source>
        <dbReference type="SAM" id="Phobius"/>
    </source>
</evidence>
<keyword evidence="3" id="KW-1185">Reference proteome</keyword>
<evidence type="ECO:0000313" key="2">
    <source>
        <dbReference type="EMBL" id="GAB1220570.1"/>
    </source>
</evidence>
<dbReference type="EMBL" id="BAAFRS010000055">
    <property type="protein sequence ID" value="GAB1220570.1"/>
    <property type="molecule type" value="Genomic_DNA"/>
</dbReference>
<reference evidence="2 3" key="1">
    <citation type="journal article" date="2019" name="PLoS Negl. Trop. Dis.">
        <title>Whole genome sequencing of Entamoeba nuttalli reveals mammalian host-related molecular signatures and a novel octapeptide-repeat surface protein.</title>
        <authorList>
            <person name="Tanaka M."/>
            <person name="Makiuchi T."/>
            <person name="Komiyama T."/>
            <person name="Shiina T."/>
            <person name="Osaki K."/>
            <person name="Tachibana H."/>
        </authorList>
    </citation>
    <scope>NUCLEOTIDE SEQUENCE [LARGE SCALE GENOMIC DNA]</scope>
    <source>
        <strain evidence="2 3">P19-061405</strain>
    </source>
</reference>